<sequence>MSKSQSIKVTISFKENYRDLTLYNYLLEDIKNQYGISSYVKNLIEKDMETRKTKIGS</sequence>
<dbReference type="Proteomes" id="UP001235030">
    <property type="component" value="Chromosome"/>
</dbReference>
<dbReference type="EMBL" id="CP101637">
    <property type="protein sequence ID" value="WMT80758.1"/>
    <property type="molecule type" value="Genomic_DNA"/>
</dbReference>
<evidence type="ECO:0000313" key="2">
    <source>
        <dbReference type="Proteomes" id="UP001235030"/>
    </source>
</evidence>
<proteinExistence type="predicted"/>
<evidence type="ECO:0000313" key="1">
    <source>
        <dbReference type="EMBL" id="WMT80758.1"/>
    </source>
</evidence>
<gene>
    <name evidence="1" type="ORF">TEMA_10800</name>
</gene>
<accession>A0ABY9PZS2</accession>
<keyword evidence="2" id="KW-1185">Reference proteome</keyword>
<dbReference type="RefSeq" id="WP_228104981.1">
    <property type="nucleotide sequence ID" value="NZ_CP101637.1"/>
</dbReference>
<protein>
    <submittedName>
        <fullName evidence="1">Uncharacterized protein</fullName>
    </submittedName>
</protein>
<organism evidence="1 2">
    <name type="scientific">Terrisporobacter mayombei</name>
    <dbReference type="NCBI Taxonomy" id="1541"/>
    <lineage>
        <taxon>Bacteria</taxon>
        <taxon>Bacillati</taxon>
        <taxon>Bacillota</taxon>
        <taxon>Clostridia</taxon>
        <taxon>Peptostreptococcales</taxon>
        <taxon>Peptostreptococcaceae</taxon>
        <taxon>Terrisporobacter</taxon>
    </lineage>
</organism>
<name>A0ABY9PZS2_9FIRM</name>
<reference evidence="1 2" key="1">
    <citation type="submission" date="2022-07" db="EMBL/GenBank/DDBJ databases">
        <title>Genome sequence of Terrisporobacter mayombei DSM6539.</title>
        <authorList>
            <person name="Boeer T."/>
            <person name="Bengelsdorf F.R."/>
            <person name="Daniel R."/>
            <person name="Poehlein A."/>
        </authorList>
    </citation>
    <scope>NUCLEOTIDE SEQUENCE [LARGE SCALE GENOMIC DNA]</scope>
    <source>
        <strain evidence="1 2">DSM 6539</strain>
    </source>
</reference>